<proteinExistence type="predicted"/>
<organism evidence="1 2">
    <name type="scientific">Carnegiea gigantea</name>
    <dbReference type="NCBI Taxonomy" id="171969"/>
    <lineage>
        <taxon>Eukaryota</taxon>
        <taxon>Viridiplantae</taxon>
        <taxon>Streptophyta</taxon>
        <taxon>Embryophyta</taxon>
        <taxon>Tracheophyta</taxon>
        <taxon>Spermatophyta</taxon>
        <taxon>Magnoliopsida</taxon>
        <taxon>eudicotyledons</taxon>
        <taxon>Gunneridae</taxon>
        <taxon>Pentapetalae</taxon>
        <taxon>Caryophyllales</taxon>
        <taxon>Cactineae</taxon>
        <taxon>Cactaceae</taxon>
        <taxon>Cactoideae</taxon>
        <taxon>Echinocereeae</taxon>
        <taxon>Carnegiea</taxon>
    </lineage>
</organism>
<accession>A0A9Q1K062</accession>
<evidence type="ECO:0008006" key="3">
    <source>
        <dbReference type="Google" id="ProtNLM"/>
    </source>
</evidence>
<dbReference type="EMBL" id="JAKOGI010000461">
    <property type="protein sequence ID" value="KAJ8434651.1"/>
    <property type="molecule type" value="Genomic_DNA"/>
</dbReference>
<comment type="caution">
    <text evidence="1">The sequence shown here is derived from an EMBL/GenBank/DDBJ whole genome shotgun (WGS) entry which is preliminary data.</text>
</comment>
<name>A0A9Q1K062_9CARY</name>
<dbReference type="AlphaFoldDB" id="A0A9Q1K062"/>
<protein>
    <recommendedName>
        <fullName evidence="3">DUF4283 domain-containing protein</fullName>
    </recommendedName>
</protein>
<evidence type="ECO:0000313" key="2">
    <source>
        <dbReference type="Proteomes" id="UP001153076"/>
    </source>
</evidence>
<reference evidence="1" key="1">
    <citation type="submission" date="2022-04" db="EMBL/GenBank/DDBJ databases">
        <title>Carnegiea gigantea Genome sequencing and assembly v2.</title>
        <authorList>
            <person name="Copetti D."/>
            <person name="Sanderson M.J."/>
            <person name="Burquez A."/>
            <person name="Wojciechowski M.F."/>
        </authorList>
    </citation>
    <scope>NUCLEOTIDE SEQUENCE</scope>
    <source>
        <strain evidence="1">SGP5-SGP5p</strain>
        <tissue evidence="1">Aerial part</tissue>
    </source>
</reference>
<dbReference type="OrthoDB" id="998068at2759"/>
<dbReference type="Proteomes" id="UP001153076">
    <property type="component" value="Unassembled WGS sequence"/>
</dbReference>
<gene>
    <name evidence="1" type="ORF">Cgig2_034085</name>
</gene>
<keyword evidence="2" id="KW-1185">Reference proteome</keyword>
<evidence type="ECO:0000313" key="1">
    <source>
        <dbReference type="EMBL" id="KAJ8434651.1"/>
    </source>
</evidence>
<sequence length="200" mass="23494">MALFTFRGKMKQQGGRKQPQASKKILEEEDIAKKVRLSEEGPQESNILKGEVNSNFMDWLSRSLDRMEEVLSNHEELDLWFISVKKWEKFDYCETRRVWIEIFRVPPHRWTWDNFKKVTDIWGRIVCLGKSIARIDFFDSMKVLIDTDRFYIREADVIPSIEDSGYRLKIKEVGPSVQVIQPAHILCSSPLAEAMDSNHE</sequence>